<evidence type="ECO:0000313" key="3">
    <source>
        <dbReference type="EMBL" id="POZ49946.1"/>
    </source>
</evidence>
<evidence type="ECO:0000313" key="4">
    <source>
        <dbReference type="Proteomes" id="UP000197019"/>
    </source>
</evidence>
<dbReference type="GO" id="GO:0007165">
    <property type="term" value="P:signal transduction"/>
    <property type="evidence" value="ECO:0007669"/>
    <property type="project" value="InterPro"/>
</dbReference>
<dbReference type="Pfam" id="PF01584">
    <property type="entry name" value="CheW"/>
    <property type="match status" value="2"/>
</dbReference>
<name>A0A1Z4C354_9GAMM</name>
<reference evidence="3 5" key="2">
    <citation type="submission" date="2017-11" db="EMBL/GenBank/DDBJ databases">
        <title>Draft Genome Sequence of Methylobacter psychrotolerans Sph1T, an Obligate Methanotroph from Low-Temperature Environments.</title>
        <authorList>
            <person name="Oshkin I.Y."/>
            <person name="Miroshnikov K."/>
            <person name="Belova S.E."/>
            <person name="Korzhenkov A."/>
            <person name="Toshchakov S.V."/>
            <person name="Dedysh S.N."/>
        </authorList>
    </citation>
    <scope>NUCLEOTIDE SEQUENCE [LARGE SCALE GENOMIC DNA]</scope>
    <source>
        <strain evidence="3 5">Sph1</strain>
    </source>
</reference>
<feature type="domain" description="CheW-like" evidence="1">
    <location>
        <begin position="13"/>
        <end position="156"/>
    </location>
</feature>
<dbReference type="Proteomes" id="UP000237423">
    <property type="component" value="Unassembled WGS sequence"/>
</dbReference>
<reference evidence="2 4" key="1">
    <citation type="submission" date="2017-06" db="EMBL/GenBank/DDBJ databases">
        <title>Genome Sequencing of the methanotroph Methylovulum psychrotolerants str. HV10-M2 isolated from a high-altitude environment.</title>
        <authorList>
            <person name="Mateos-Rivera A."/>
        </authorList>
    </citation>
    <scope>NUCLEOTIDE SEQUENCE [LARGE SCALE GENOMIC DNA]</scope>
    <source>
        <strain evidence="2 4">HV10_M2</strain>
    </source>
</reference>
<dbReference type="GO" id="GO:0006935">
    <property type="term" value="P:chemotaxis"/>
    <property type="evidence" value="ECO:0007669"/>
    <property type="project" value="InterPro"/>
</dbReference>
<dbReference type="PANTHER" id="PTHR22617:SF23">
    <property type="entry name" value="CHEMOTAXIS PROTEIN CHEW"/>
    <property type="match status" value="1"/>
</dbReference>
<dbReference type="SMART" id="SM00260">
    <property type="entry name" value="CheW"/>
    <property type="match status" value="2"/>
</dbReference>
<dbReference type="PROSITE" id="PS50851">
    <property type="entry name" value="CHEW"/>
    <property type="match status" value="2"/>
</dbReference>
<gene>
    <name evidence="3" type="primary">cheW</name>
    <name evidence="3" type="ORF">AADEFJLK_04306</name>
    <name evidence="2" type="ORF">CEK71_19005</name>
</gene>
<dbReference type="KEGG" id="mpsy:CEK71_19005"/>
<dbReference type="InterPro" id="IPR039315">
    <property type="entry name" value="CheW"/>
</dbReference>
<dbReference type="Gene3D" id="2.30.30.40">
    <property type="entry name" value="SH3 Domains"/>
    <property type="match status" value="2"/>
</dbReference>
<evidence type="ECO:0000313" key="5">
    <source>
        <dbReference type="Proteomes" id="UP000237423"/>
    </source>
</evidence>
<dbReference type="OrthoDB" id="9790406at2"/>
<dbReference type="SUPFAM" id="SSF50341">
    <property type="entry name" value="CheW-like"/>
    <property type="match status" value="2"/>
</dbReference>
<dbReference type="AlphaFoldDB" id="A0A1Z4C354"/>
<proteinExistence type="predicted"/>
<evidence type="ECO:0000313" key="2">
    <source>
        <dbReference type="EMBL" id="ASF47986.1"/>
    </source>
</evidence>
<dbReference type="InterPro" id="IPR036061">
    <property type="entry name" value="CheW-like_dom_sf"/>
</dbReference>
<dbReference type="PANTHER" id="PTHR22617">
    <property type="entry name" value="CHEMOTAXIS SENSOR HISTIDINE KINASE-RELATED"/>
    <property type="match status" value="1"/>
</dbReference>
<dbReference type="InterPro" id="IPR002545">
    <property type="entry name" value="CheW-lke_dom"/>
</dbReference>
<dbReference type="GO" id="GO:0005829">
    <property type="term" value="C:cytosol"/>
    <property type="evidence" value="ECO:0007669"/>
    <property type="project" value="TreeGrafter"/>
</dbReference>
<keyword evidence="4" id="KW-1185">Reference proteome</keyword>
<accession>A0A1Z4C354</accession>
<dbReference type="Proteomes" id="UP000197019">
    <property type="component" value="Chromosome"/>
</dbReference>
<protein>
    <submittedName>
        <fullName evidence="3">Chemotaxis protein CheW</fullName>
    </submittedName>
</protein>
<sequence>MTAHLPTPLIDPLLPYFVFALNGYFYAVPAPIVQEIVYLPELTLLATAAADVVGVFDLRGNLVPVLDVRLRFRQTCPPYQASDGIVILHLAGQTFGVIVNEVYDVCIADSVHDNPLLYSARINAELDEPLLIGSLKKADRIITLMNVEALLQQATFTVPEEAGSYSDFYARANPDDRVVFALRAEKLKWQETREDASTYLALAVIILNEEYFGIDLAGVREFANIGDIVPIPCTPAHILGCINLRGAVLTLIEMRQAIHLPPKPVQADSKAVVINAADDFPVAIMVDGVREVIYVDPQKITPVPTAVASVSGGFLTGEMPYQDKLLTLIDLNLILEKGELVVEEEV</sequence>
<dbReference type="EMBL" id="CP022129">
    <property type="protein sequence ID" value="ASF47986.1"/>
    <property type="molecule type" value="Genomic_DNA"/>
</dbReference>
<dbReference type="Gene3D" id="2.40.50.180">
    <property type="entry name" value="CheA-289, Domain 4"/>
    <property type="match status" value="2"/>
</dbReference>
<dbReference type="EMBL" id="PGFZ01000019">
    <property type="protein sequence ID" value="POZ49946.1"/>
    <property type="molecule type" value="Genomic_DNA"/>
</dbReference>
<organism evidence="2 4">
    <name type="scientific">Methylovulum psychrotolerans</name>
    <dbReference type="NCBI Taxonomy" id="1704499"/>
    <lineage>
        <taxon>Bacteria</taxon>
        <taxon>Pseudomonadati</taxon>
        <taxon>Pseudomonadota</taxon>
        <taxon>Gammaproteobacteria</taxon>
        <taxon>Methylococcales</taxon>
        <taxon>Methylococcaceae</taxon>
        <taxon>Methylovulum</taxon>
    </lineage>
</organism>
<feature type="domain" description="CheW-like" evidence="1">
    <location>
        <begin position="199"/>
        <end position="340"/>
    </location>
</feature>
<evidence type="ECO:0000259" key="1">
    <source>
        <dbReference type="PROSITE" id="PS50851"/>
    </source>
</evidence>
<dbReference type="RefSeq" id="WP_088620856.1">
    <property type="nucleotide sequence ID" value="NZ_CP022129.1"/>
</dbReference>